<dbReference type="EMBL" id="KZ309172">
    <property type="protein sequence ID" value="KAG8237453.1"/>
    <property type="molecule type" value="Genomic_DNA"/>
</dbReference>
<feature type="non-terminal residue" evidence="1">
    <location>
        <position position="127"/>
    </location>
</feature>
<dbReference type="AlphaFoldDB" id="A0A8K0PA18"/>
<name>A0A8K0PA18_LADFU</name>
<gene>
    <name evidence="1" type="ORF">J437_LFUL015981</name>
</gene>
<dbReference type="PANTHER" id="PTHR19991:SF3">
    <property type="entry name" value="LETHAL (2) 01289, ISOFORM F"/>
    <property type="match status" value="1"/>
</dbReference>
<dbReference type="InterPro" id="IPR036249">
    <property type="entry name" value="Thioredoxin-like_sf"/>
</dbReference>
<protein>
    <recommendedName>
        <fullName evidence="3">Thioredoxin domain-containing protein</fullName>
    </recommendedName>
</protein>
<reference evidence="1" key="1">
    <citation type="submission" date="2013-04" db="EMBL/GenBank/DDBJ databases">
        <authorList>
            <person name="Qu J."/>
            <person name="Murali S.C."/>
            <person name="Bandaranaike D."/>
            <person name="Bellair M."/>
            <person name="Blankenburg K."/>
            <person name="Chao H."/>
            <person name="Dinh H."/>
            <person name="Doddapaneni H."/>
            <person name="Downs B."/>
            <person name="Dugan-Rocha S."/>
            <person name="Elkadiri S."/>
            <person name="Gnanaolivu R.D."/>
            <person name="Hernandez B."/>
            <person name="Javaid M."/>
            <person name="Jayaseelan J.C."/>
            <person name="Lee S."/>
            <person name="Li M."/>
            <person name="Ming W."/>
            <person name="Munidasa M."/>
            <person name="Muniz J."/>
            <person name="Nguyen L."/>
            <person name="Ongeri F."/>
            <person name="Osuji N."/>
            <person name="Pu L.-L."/>
            <person name="Puazo M."/>
            <person name="Qu C."/>
            <person name="Quiroz J."/>
            <person name="Raj R."/>
            <person name="Weissenberger G."/>
            <person name="Xin Y."/>
            <person name="Zou X."/>
            <person name="Han Y."/>
            <person name="Richards S."/>
            <person name="Worley K."/>
            <person name="Muzny D."/>
            <person name="Gibbs R."/>
        </authorList>
    </citation>
    <scope>NUCLEOTIDE SEQUENCE</scope>
    <source>
        <strain evidence="1">Sampled in the wild</strain>
    </source>
</reference>
<accession>A0A8K0PA18</accession>
<sequence length="127" mass="14749">MEDEEKVLEWLVQQVESDEIEDVTDEMLDMLITKLPNLAVLFCNKIKHKCSSAILLGKDATCFLFSDDNNDKRSQKVLNELENIDDECDQHGIVFVKMDNEEEAREYGIEKVPALLYFENEIPTVYE</sequence>
<dbReference type="Proteomes" id="UP000792457">
    <property type="component" value="Unassembled WGS sequence"/>
</dbReference>
<keyword evidence="2" id="KW-1185">Reference proteome</keyword>
<evidence type="ECO:0000313" key="2">
    <source>
        <dbReference type="Proteomes" id="UP000792457"/>
    </source>
</evidence>
<comment type="caution">
    <text evidence="1">The sequence shown here is derived from an EMBL/GenBank/DDBJ whole genome shotgun (WGS) entry which is preliminary data.</text>
</comment>
<dbReference type="SUPFAM" id="SSF52833">
    <property type="entry name" value="Thioredoxin-like"/>
    <property type="match status" value="1"/>
</dbReference>
<proteinExistence type="predicted"/>
<dbReference type="PANTHER" id="PTHR19991">
    <property type="entry name" value="L 2 01289"/>
    <property type="match status" value="1"/>
</dbReference>
<dbReference type="Gene3D" id="3.40.50.11390">
    <property type="match status" value="1"/>
</dbReference>
<organism evidence="1 2">
    <name type="scientific">Ladona fulva</name>
    <name type="common">Scarce chaser dragonfly</name>
    <name type="synonym">Libellula fulva</name>
    <dbReference type="NCBI Taxonomy" id="123851"/>
    <lineage>
        <taxon>Eukaryota</taxon>
        <taxon>Metazoa</taxon>
        <taxon>Ecdysozoa</taxon>
        <taxon>Arthropoda</taxon>
        <taxon>Hexapoda</taxon>
        <taxon>Insecta</taxon>
        <taxon>Pterygota</taxon>
        <taxon>Palaeoptera</taxon>
        <taxon>Odonata</taxon>
        <taxon>Epiprocta</taxon>
        <taxon>Anisoptera</taxon>
        <taxon>Libelluloidea</taxon>
        <taxon>Libellulidae</taxon>
        <taxon>Ladona</taxon>
    </lineage>
</organism>
<reference evidence="1" key="2">
    <citation type="submission" date="2017-10" db="EMBL/GenBank/DDBJ databases">
        <title>Ladona fulva Genome sequencing and assembly.</title>
        <authorList>
            <person name="Murali S."/>
            <person name="Richards S."/>
            <person name="Bandaranaike D."/>
            <person name="Bellair M."/>
            <person name="Blankenburg K."/>
            <person name="Chao H."/>
            <person name="Dinh H."/>
            <person name="Doddapaneni H."/>
            <person name="Dugan-Rocha S."/>
            <person name="Elkadiri S."/>
            <person name="Gnanaolivu R."/>
            <person name="Hernandez B."/>
            <person name="Skinner E."/>
            <person name="Javaid M."/>
            <person name="Lee S."/>
            <person name="Li M."/>
            <person name="Ming W."/>
            <person name="Munidasa M."/>
            <person name="Muniz J."/>
            <person name="Nguyen L."/>
            <person name="Hughes D."/>
            <person name="Osuji N."/>
            <person name="Pu L.-L."/>
            <person name="Puazo M."/>
            <person name="Qu C."/>
            <person name="Quiroz J."/>
            <person name="Raj R."/>
            <person name="Weissenberger G."/>
            <person name="Xin Y."/>
            <person name="Zou X."/>
            <person name="Han Y."/>
            <person name="Worley K."/>
            <person name="Muzny D."/>
            <person name="Gibbs R."/>
        </authorList>
    </citation>
    <scope>NUCLEOTIDE SEQUENCE</scope>
    <source>
        <strain evidence="1">Sampled in the wild</strain>
    </source>
</reference>
<dbReference type="OrthoDB" id="10264505at2759"/>
<evidence type="ECO:0000313" key="1">
    <source>
        <dbReference type="EMBL" id="KAG8237453.1"/>
    </source>
</evidence>
<evidence type="ECO:0008006" key="3">
    <source>
        <dbReference type="Google" id="ProtNLM"/>
    </source>
</evidence>